<evidence type="ECO:0000256" key="1">
    <source>
        <dbReference type="SAM" id="MobiDB-lite"/>
    </source>
</evidence>
<feature type="compositionally biased region" description="Low complexity" evidence="1">
    <location>
        <begin position="29"/>
        <end position="40"/>
    </location>
</feature>
<dbReference type="GO" id="GO:0005085">
    <property type="term" value="F:guanyl-nucleotide exchange factor activity"/>
    <property type="evidence" value="ECO:0007669"/>
    <property type="project" value="InterPro"/>
</dbReference>
<gene>
    <name evidence="3" type="ORF">AMORRO_LOCUS7482</name>
</gene>
<organism evidence="3 4">
    <name type="scientific">Acaulospora morrowiae</name>
    <dbReference type="NCBI Taxonomy" id="94023"/>
    <lineage>
        <taxon>Eukaryota</taxon>
        <taxon>Fungi</taxon>
        <taxon>Fungi incertae sedis</taxon>
        <taxon>Mucoromycota</taxon>
        <taxon>Glomeromycotina</taxon>
        <taxon>Glomeromycetes</taxon>
        <taxon>Diversisporales</taxon>
        <taxon>Acaulosporaceae</taxon>
        <taxon>Acaulospora</taxon>
    </lineage>
</organism>
<dbReference type="GO" id="GO:0031267">
    <property type="term" value="F:small GTPase binding"/>
    <property type="evidence" value="ECO:0007669"/>
    <property type="project" value="TreeGrafter"/>
</dbReference>
<dbReference type="Pfam" id="PF00621">
    <property type="entry name" value="RhoGEF"/>
    <property type="match status" value="1"/>
</dbReference>
<sequence length="752" mass="86674">MSQSLRIEPIPYESKLPPSMPVSSPPLKSPLLSPKSPLNPAGVLRPNHSKPKANPIVDLLETEDEYVKDLKILIQRITTSWTHDNPPPPELDKMFCLINDIFKENENFYSSLSKIDLDPKNLRSAQEIADVLMVWVDQMEGVYSKYYQEYRKGFDSWPEIEANESLQKILNDITTEKNQPVMLDYFFELPLKRIYYYKKLYARIYKNSEPGRADYELLTNANQRIDHLLELEKQAIKNAIRPRDKIPQNIEQNDSKHQKNRSLSAPQEAPIFTLQDLEATLDTSRVVDLFTKKPKPIKVNLQPPHLPFYRELKLHDDFIVILPDVYKAHVKAHLFLLSDLLLICQKLSPEEKKKNPTKEYWLLYPPMSGRHLSVLDIHDNKEDLFQITVFKKTDLVIFAENKGLKQVWLREIVDMIEFTVNIGVLARSPTKPAYQGGDNYQQGENNIPLDMVKKSPTNEYFSHPRTPTSPDYPRFSPESEASHDLVSTVETFDETLFQTSSCAVSTWADEWKPLSSQENSYIEIRLTMDRKSQMMVISEKRQKVIFQMFIDQSIHVGRESPCIINVAREIGQRKDYYHINLSTSFEADQLFKYLTDPGYHGAGSDVPPLPPPKPETEFAPRSSSLQPRDNGSPLREKEAETISLMESKCRIFLKNDHAMWTNFGWGMMMVLLETPLNQKRIKIISDRQKKSKLVDAIIWEAGVEKVGKTGVAITINNIHGSYGAAPIIYMIQMKDEATANKAFKIMKDRTKK</sequence>
<name>A0A9N9G9B5_9GLOM</name>
<dbReference type="InterPro" id="IPR011993">
    <property type="entry name" value="PH-like_dom_sf"/>
</dbReference>
<dbReference type="InterPro" id="IPR000219">
    <property type="entry name" value="DH_dom"/>
</dbReference>
<dbReference type="PANTHER" id="PTHR45924">
    <property type="entry name" value="FI17866P1"/>
    <property type="match status" value="1"/>
</dbReference>
<dbReference type="PROSITE" id="PS50010">
    <property type="entry name" value="DH_2"/>
    <property type="match status" value="1"/>
</dbReference>
<proteinExistence type="predicted"/>
<feature type="compositionally biased region" description="Pro residues" evidence="1">
    <location>
        <begin position="18"/>
        <end position="28"/>
    </location>
</feature>
<accession>A0A9N9G9B5</accession>
<comment type="caution">
    <text evidence="3">The sequence shown here is derived from an EMBL/GenBank/DDBJ whole genome shotgun (WGS) entry which is preliminary data.</text>
</comment>
<dbReference type="Gene3D" id="2.30.29.30">
    <property type="entry name" value="Pleckstrin-homology domain (PH domain)/Phosphotyrosine-binding domain (PTB)"/>
    <property type="match status" value="1"/>
</dbReference>
<evidence type="ECO:0000259" key="2">
    <source>
        <dbReference type="PROSITE" id="PS50010"/>
    </source>
</evidence>
<dbReference type="EMBL" id="CAJVPV010005638">
    <property type="protein sequence ID" value="CAG8594118.1"/>
    <property type="molecule type" value="Genomic_DNA"/>
</dbReference>
<dbReference type="Proteomes" id="UP000789342">
    <property type="component" value="Unassembled WGS sequence"/>
</dbReference>
<dbReference type="AlphaFoldDB" id="A0A9N9G9B5"/>
<dbReference type="OrthoDB" id="6244550at2759"/>
<evidence type="ECO:0000313" key="3">
    <source>
        <dbReference type="EMBL" id="CAG8594118.1"/>
    </source>
</evidence>
<reference evidence="3" key="1">
    <citation type="submission" date="2021-06" db="EMBL/GenBank/DDBJ databases">
        <authorList>
            <person name="Kallberg Y."/>
            <person name="Tangrot J."/>
            <person name="Rosling A."/>
        </authorList>
    </citation>
    <scope>NUCLEOTIDE SEQUENCE</scope>
    <source>
        <strain evidence="3">CL551</strain>
    </source>
</reference>
<dbReference type="InterPro" id="IPR035899">
    <property type="entry name" value="DBL_dom_sf"/>
</dbReference>
<feature type="region of interest" description="Disordered" evidence="1">
    <location>
        <begin position="243"/>
        <end position="264"/>
    </location>
</feature>
<feature type="domain" description="DH" evidence="2">
    <location>
        <begin position="51"/>
        <end position="253"/>
    </location>
</feature>
<protein>
    <submittedName>
        <fullName evidence="3">10666_t:CDS:1</fullName>
    </submittedName>
</protein>
<evidence type="ECO:0000313" key="4">
    <source>
        <dbReference type="Proteomes" id="UP000789342"/>
    </source>
</evidence>
<dbReference type="Gene3D" id="1.20.900.10">
    <property type="entry name" value="Dbl homology (DH) domain"/>
    <property type="match status" value="1"/>
</dbReference>
<keyword evidence="4" id="KW-1185">Reference proteome</keyword>
<feature type="region of interest" description="Disordered" evidence="1">
    <location>
        <begin position="1"/>
        <end position="53"/>
    </location>
</feature>
<dbReference type="SUPFAM" id="SSF48065">
    <property type="entry name" value="DBL homology domain (DH-domain)"/>
    <property type="match status" value="1"/>
</dbReference>
<dbReference type="SMART" id="SM00325">
    <property type="entry name" value="RhoGEF"/>
    <property type="match status" value="1"/>
</dbReference>
<dbReference type="SUPFAM" id="SSF50729">
    <property type="entry name" value="PH domain-like"/>
    <property type="match status" value="1"/>
</dbReference>
<feature type="region of interest" description="Disordered" evidence="1">
    <location>
        <begin position="602"/>
        <end position="637"/>
    </location>
</feature>
<dbReference type="PANTHER" id="PTHR45924:SF2">
    <property type="entry name" value="FI17866P1"/>
    <property type="match status" value="1"/>
</dbReference>